<geneLocation type="plasmid" evidence="2 3">
    <name>pJCM15296</name>
</geneLocation>
<keyword evidence="2" id="KW-0614">Plasmid</keyword>
<feature type="region of interest" description="Disordered" evidence="1">
    <location>
        <begin position="16"/>
        <end position="89"/>
    </location>
</feature>
<organism evidence="2 3">
    <name type="scientific">Mycolicibacterium aubagnense</name>
    <dbReference type="NCBI Taxonomy" id="319707"/>
    <lineage>
        <taxon>Bacteria</taxon>
        <taxon>Bacillati</taxon>
        <taxon>Actinomycetota</taxon>
        <taxon>Actinomycetes</taxon>
        <taxon>Mycobacteriales</taxon>
        <taxon>Mycobacteriaceae</taxon>
        <taxon>Mycolicibacterium</taxon>
    </lineage>
</organism>
<sequence>MSIGSDKDWLRSIGVSTAAERNLDPVDLDDDEADHELPAAPTPTPPSAAADPEDGAPTIGDSSEPAGARPDQVSQRRPMSQTVRGWQPTVKLHRAIQMIPAMIRNAGRGASTPGSLRSHSGPSPRAR</sequence>
<name>A0ABN5Z4R5_9MYCO</name>
<evidence type="ECO:0000256" key="1">
    <source>
        <dbReference type="SAM" id="MobiDB-lite"/>
    </source>
</evidence>
<dbReference type="Proteomes" id="UP000465609">
    <property type="component" value="Plasmid pJCM15296"/>
</dbReference>
<reference evidence="2 3" key="1">
    <citation type="journal article" date="2019" name="Emerg. Microbes Infect.">
        <title>Comprehensive subspecies identification of 175 nontuberculous mycobacteria species based on 7547 genomic profiles.</title>
        <authorList>
            <person name="Matsumoto Y."/>
            <person name="Kinjo T."/>
            <person name="Motooka D."/>
            <person name="Nabeya D."/>
            <person name="Jung N."/>
            <person name="Uechi K."/>
            <person name="Horii T."/>
            <person name="Iida T."/>
            <person name="Fujita J."/>
            <person name="Nakamura S."/>
        </authorList>
    </citation>
    <scope>NUCLEOTIDE SEQUENCE [LARGE SCALE GENOMIC DNA]</scope>
    <source>
        <strain evidence="2 3">JCM 15296</strain>
        <plasmid evidence="2">pJCM15296</plasmid>
    </source>
</reference>
<feature type="compositionally biased region" description="Polar residues" evidence="1">
    <location>
        <begin position="112"/>
        <end position="121"/>
    </location>
</feature>
<proteinExistence type="predicted"/>
<accession>A0ABN5Z4R5</accession>
<dbReference type="EMBL" id="AP022578">
    <property type="protein sequence ID" value="BBX88064.1"/>
    <property type="molecule type" value="Genomic_DNA"/>
</dbReference>
<evidence type="ECO:0000313" key="3">
    <source>
        <dbReference type="Proteomes" id="UP000465609"/>
    </source>
</evidence>
<feature type="region of interest" description="Disordered" evidence="1">
    <location>
        <begin position="101"/>
        <end position="127"/>
    </location>
</feature>
<feature type="compositionally biased region" description="Polar residues" evidence="1">
    <location>
        <begin position="72"/>
        <end position="84"/>
    </location>
</feature>
<gene>
    <name evidence="2" type="ORF">MAUB_62650</name>
</gene>
<keyword evidence="3" id="KW-1185">Reference proteome</keyword>
<protein>
    <submittedName>
        <fullName evidence="2">Uncharacterized protein</fullName>
    </submittedName>
</protein>
<evidence type="ECO:0000313" key="2">
    <source>
        <dbReference type="EMBL" id="BBX88064.1"/>
    </source>
</evidence>